<gene>
    <name evidence="4" type="ORF">DXU93_03420</name>
</gene>
<dbReference type="EMBL" id="QURB01000002">
    <property type="protein sequence ID" value="RFC54884.1"/>
    <property type="molecule type" value="Genomic_DNA"/>
</dbReference>
<dbReference type="Pfam" id="PF04336">
    <property type="entry name" value="ACP_PD"/>
    <property type="match status" value="1"/>
</dbReference>
<keyword evidence="1" id="KW-0444">Lipid biosynthesis</keyword>
<sequence>MVANLFGDFIKGKDYTYLPLIVQKGVLLHRQIDDYIDHHPLVTQLRLKLYKSLPKIAGIAIDLYFDHLLAKNWSKFSSHQLNDFIDGFTFYALQYENLVFSGEDFVYPEHFQTLIKTMVEHNFLKRYKYLEGLTMASTGLSKRISFENNLNEATEVFVSNEKEITTVFYQFMEDAINHFK</sequence>
<accession>A0A3E1EZA3</accession>
<proteinExistence type="predicted"/>
<evidence type="ECO:0000256" key="1">
    <source>
        <dbReference type="ARBA" id="ARBA00022516"/>
    </source>
</evidence>
<keyword evidence="3" id="KW-0443">Lipid metabolism</keyword>
<dbReference type="GO" id="GO:0006633">
    <property type="term" value="P:fatty acid biosynthetic process"/>
    <property type="evidence" value="ECO:0007669"/>
    <property type="project" value="InterPro"/>
</dbReference>
<dbReference type="AlphaFoldDB" id="A0A3E1EZA3"/>
<dbReference type="PANTHER" id="PTHR38764">
    <property type="entry name" value="ACYL CARRIER PROTEIN PHOSPHODIESTERASE"/>
    <property type="match status" value="1"/>
</dbReference>
<dbReference type="PANTHER" id="PTHR38764:SF1">
    <property type="entry name" value="ACYL CARRIER PROTEIN PHOSPHODIESTERASE"/>
    <property type="match status" value="1"/>
</dbReference>
<organism evidence="4 5">
    <name type="scientific">Brumimicrobium aurantiacum</name>
    <dbReference type="NCBI Taxonomy" id="1737063"/>
    <lineage>
        <taxon>Bacteria</taxon>
        <taxon>Pseudomonadati</taxon>
        <taxon>Bacteroidota</taxon>
        <taxon>Flavobacteriia</taxon>
        <taxon>Flavobacteriales</taxon>
        <taxon>Crocinitomicaceae</taxon>
        <taxon>Brumimicrobium</taxon>
    </lineage>
</organism>
<evidence type="ECO:0000256" key="3">
    <source>
        <dbReference type="ARBA" id="ARBA00023098"/>
    </source>
</evidence>
<evidence type="ECO:0000313" key="4">
    <source>
        <dbReference type="EMBL" id="RFC54884.1"/>
    </source>
</evidence>
<evidence type="ECO:0000313" key="5">
    <source>
        <dbReference type="Proteomes" id="UP000257127"/>
    </source>
</evidence>
<reference evidence="4 5" key="1">
    <citation type="submission" date="2018-08" db="EMBL/GenBank/DDBJ databases">
        <title>The draft genome squence of Brumimicrobium sp. N62.</title>
        <authorList>
            <person name="Du Z.-J."/>
            <person name="Luo H.-R."/>
        </authorList>
    </citation>
    <scope>NUCLEOTIDE SEQUENCE [LARGE SCALE GENOMIC DNA]</scope>
    <source>
        <strain evidence="4 5">N62</strain>
    </source>
</reference>
<dbReference type="InterPro" id="IPR007431">
    <property type="entry name" value="ACP_PD"/>
</dbReference>
<keyword evidence="2" id="KW-0378">Hydrolase</keyword>
<comment type="caution">
    <text evidence="4">The sequence shown here is derived from an EMBL/GenBank/DDBJ whole genome shotgun (WGS) entry which is preliminary data.</text>
</comment>
<dbReference type="Proteomes" id="UP000257127">
    <property type="component" value="Unassembled WGS sequence"/>
</dbReference>
<dbReference type="RefSeq" id="WP_116879863.1">
    <property type="nucleotide sequence ID" value="NZ_QURB01000002.1"/>
</dbReference>
<protein>
    <submittedName>
        <fullName evidence="4">DUF479 domain-containing protein</fullName>
    </submittedName>
</protein>
<dbReference type="GO" id="GO:0008770">
    <property type="term" value="F:[acyl-carrier-protein] phosphodiesterase activity"/>
    <property type="evidence" value="ECO:0007669"/>
    <property type="project" value="InterPro"/>
</dbReference>
<keyword evidence="5" id="KW-1185">Reference proteome</keyword>
<name>A0A3E1EZA3_9FLAO</name>
<dbReference type="OrthoDB" id="8442777at2"/>
<evidence type="ECO:0000256" key="2">
    <source>
        <dbReference type="ARBA" id="ARBA00022801"/>
    </source>
</evidence>